<evidence type="ECO:0000256" key="2">
    <source>
        <dbReference type="SAM" id="Phobius"/>
    </source>
</evidence>
<keyword evidence="2" id="KW-0472">Membrane</keyword>
<feature type="transmembrane region" description="Helical" evidence="2">
    <location>
        <begin position="240"/>
        <end position="257"/>
    </location>
</feature>
<feature type="transmembrane region" description="Helical" evidence="2">
    <location>
        <begin position="124"/>
        <end position="144"/>
    </location>
</feature>
<dbReference type="Proteomes" id="UP000242682">
    <property type="component" value="Unassembled WGS sequence"/>
</dbReference>
<dbReference type="EMBL" id="PYAT01000004">
    <property type="protein sequence ID" value="PSL40708.1"/>
    <property type="molecule type" value="Genomic_DNA"/>
</dbReference>
<keyword evidence="4" id="KW-1185">Reference proteome</keyword>
<gene>
    <name evidence="3" type="ORF">B0H99_104170</name>
</gene>
<evidence type="ECO:0000256" key="1">
    <source>
        <dbReference type="SAM" id="MobiDB-lite"/>
    </source>
</evidence>
<accession>A0A2P8H3B6</accession>
<feature type="region of interest" description="Disordered" evidence="1">
    <location>
        <begin position="202"/>
        <end position="233"/>
    </location>
</feature>
<evidence type="ECO:0000313" key="4">
    <source>
        <dbReference type="Proteomes" id="UP000242682"/>
    </source>
</evidence>
<keyword evidence="2" id="KW-0812">Transmembrane</keyword>
<evidence type="ECO:0000313" key="3">
    <source>
        <dbReference type="EMBL" id="PSL40708.1"/>
    </source>
</evidence>
<feature type="transmembrane region" description="Helical" evidence="2">
    <location>
        <begin position="80"/>
        <end position="104"/>
    </location>
</feature>
<dbReference type="AlphaFoldDB" id="A0A2P8H3B6"/>
<proteinExistence type="predicted"/>
<reference evidence="3 4" key="1">
    <citation type="submission" date="2018-03" db="EMBL/GenBank/DDBJ databases">
        <title>Genomic Encyclopedia of Type Strains, Phase III (KMG-III): the genomes of soil and plant-associated and newly described type strains.</title>
        <authorList>
            <person name="Whitman W."/>
        </authorList>
    </citation>
    <scope>NUCLEOTIDE SEQUENCE [LARGE SCALE GENOMIC DNA]</scope>
    <source>
        <strain evidence="3 4">CGMCC 1.12259</strain>
    </source>
</reference>
<sequence length="263" mass="29059">MYAHKSLIRLGIIKINKIKYELAEDFNKLENELEKFQYARKLQLKATATEEEKKIREDLATLYIRINIIEITAIFKNLRYLASFVLGLSIIASCYGIWYVFNFIDSFPNPSTTTPSTTTRPFDTSVAALIIIPNVIGGLLFVLYSKIIDQYKYFYEKLDNVTDIRTADLYIKAIENADLKITLQKAFVENLLKRSSEEISSISSTSSTATENTGTAGNTGTAENTGTAQNTGTAGNTGNTLAAVVAAIAAVLVAAVVDRNNLR</sequence>
<organism evidence="3 4">
    <name type="scientific">Planomicrobium soli</name>
    <dbReference type="NCBI Taxonomy" id="1176648"/>
    <lineage>
        <taxon>Bacteria</taxon>
        <taxon>Bacillati</taxon>
        <taxon>Bacillota</taxon>
        <taxon>Bacilli</taxon>
        <taxon>Bacillales</taxon>
        <taxon>Caryophanaceae</taxon>
        <taxon>Planomicrobium</taxon>
    </lineage>
</organism>
<keyword evidence="2" id="KW-1133">Transmembrane helix</keyword>
<comment type="caution">
    <text evidence="3">The sequence shown here is derived from an EMBL/GenBank/DDBJ whole genome shotgun (WGS) entry which is preliminary data.</text>
</comment>
<name>A0A2P8H3B6_9BACL</name>
<dbReference type="RefSeq" id="WP_106532925.1">
    <property type="nucleotide sequence ID" value="NZ_PYAT01000004.1"/>
</dbReference>
<protein>
    <submittedName>
        <fullName evidence="3">Uncharacterized protein</fullName>
    </submittedName>
</protein>